<feature type="chain" id="PRO_5022945826" description="Peptidylprolyl isomerase" evidence="2">
    <location>
        <begin position="24"/>
        <end position="250"/>
    </location>
</feature>
<name>A0A511X296_9BACI</name>
<feature type="signal peptide" evidence="2">
    <location>
        <begin position="1"/>
        <end position="23"/>
    </location>
</feature>
<proteinExistence type="predicted"/>
<gene>
    <name evidence="3" type="ORF">HAL01_15360</name>
</gene>
<dbReference type="Proteomes" id="UP000321400">
    <property type="component" value="Unassembled WGS sequence"/>
</dbReference>
<dbReference type="EMBL" id="BJYE01000018">
    <property type="protein sequence ID" value="GEN57072.1"/>
    <property type="molecule type" value="Genomic_DNA"/>
</dbReference>
<keyword evidence="2" id="KW-0732">Signal</keyword>
<evidence type="ECO:0000256" key="2">
    <source>
        <dbReference type="SAM" id="SignalP"/>
    </source>
</evidence>
<evidence type="ECO:0008006" key="5">
    <source>
        <dbReference type="Google" id="ProtNLM"/>
    </source>
</evidence>
<evidence type="ECO:0000313" key="3">
    <source>
        <dbReference type="EMBL" id="GEN57072.1"/>
    </source>
</evidence>
<dbReference type="PANTHER" id="PTHR47245:SF2">
    <property type="entry name" value="PEPTIDYL-PROLYL CIS-TRANS ISOMERASE HP_0175-RELATED"/>
    <property type="match status" value="1"/>
</dbReference>
<dbReference type="AlphaFoldDB" id="A0A511X296"/>
<accession>A0A511X296</accession>
<feature type="compositionally biased region" description="Acidic residues" evidence="1">
    <location>
        <begin position="39"/>
        <end position="49"/>
    </location>
</feature>
<dbReference type="RefSeq" id="WP_089802175.1">
    <property type="nucleotide sequence ID" value="NZ_BJYE01000018.1"/>
</dbReference>
<dbReference type="STRING" id="442899.SAMN05720591_11845"/>
<dbReference type="OrthoDB" id="2969382at2"/>
<evidence type="ECO:0000256" key="1">
    <source>
        <dbReference type="SAM" id="MobiDB-lite"/>
    </source>
</evidence>
<dbReference type="InterPro" id="IPR050245">
    <property type="entry name" value="PrsA_foldase"/>
</dbReference>
<dbReference type="Pfam" id="PF13624">
    <property type="entry name" value="SurA_N_3"/>
    <property type="match status" value="1"/>
</dbReference>
<comment type="caution">
    <text evidence="3">The sequence shown here is derived from an EMBL/GenBank/DDBJ whole genome shotgun (WGS) entry which is preliminary data.</text>
</comment>
<evidence type="ECO:0000313" key="4">
    <source>
        <dbReference type="Proteomes" id="UP000321400"/>
    </source>
</evidence>
<dbReference type="SUPFAM" id="SSF109998">
    <property type="entry name" value="Triger factor/SurA peptide-binding domain-like"/>
    <property type="match status" value="1"/>
</dbReference>
<dbReference type="Gene3D" id="1.10.4030.10">
    <property type="entry name" value="Porin chaperone SurA, peptide-binding domain"/>
    <property type="match status" value="1"/>
</dbReference>
<sequence length="250" mass="28379">MLKKMFKITLMFVVTSLFLIACGDDETEDTHTPDPSDAPIEDALDEEQTPNEPLVVEITDEEKAAEDAVVLVVNGEQVYGKAYNDSYFNTKRYMMQNGQDVTDTDFLKEQTMTTLTSYTLLQQDAESKGIAISDADIDEAIEETKAQFESEDAYKEALTQLAFTEESFRLTLKEQLLQQVYIDEVIDTEPVTDAEVNEFYDLLKEQLEEAPALEEVRDQIEVQIQQSKIQQAFLVQIEALSDSAEIEKKI</sequence>
<reference evidence="3 4" key="1">
    <citation type="submission" date="2019-07" db="EMBL/GenBank/DDBJ databases">
        <title>Whole genome shotgun sequence of Halolactibacillus alkaliphilus NBRC 103919.</title>
        <authorList>
            <person name="Hosoyama A."/>
            <person name="Uohara A."/>
            <person name="Ohji S."/>
            <person name="Ichikawa N."/>
        </authorList>
    </citation>
    <scope>NUCLEOTIDE SEQUENCE [LARGE SCALE GENOMIC DNA]</scope>
    <source>
        <strain evidence="3 4">NBRC 103919</strain>
    </source>
</reference>
<dbReference type="InterPro" id="IPR027304">
    <property type="entry name" value="Trigger_fact/SurA_dom_sf"/>
</dbReference>
<feature type="region of interest" description="Disordered" evidence="1">
    <location>
        <begin position="26"/>
        <end position="50"/>
    </location>
</feature>
<dbReference type="PANTHER" id="PTHR47245">
    <property type="entry name" value="PEPTIDYLPROLYL ISOMERASE"/>
    <property type="match status" value="1"/>
</dbReference>
<protein>
    <recommendedName>
        <fullName evidence="5">Peptidylprolyl isomerase</fullName>
    </recommendedName>
</protein>
<dbReference type="PROSITE" id="PS51257">
    <property type="entry name" value="PROKAR_LIPOPROTEIN"/>
    <property type="match status" value="1"/>
</dbReference>
<organism evidence="3 4">
    <name type="scientific">Halolactibacillus alkaliphilus</name>
    <dbReference type="NCBI Taxonomy" id="442899"/>
    <lineage>
        <taxon>Bacteria</taxon>
        <taxon>Bacillati</taxon>
        <taxon>Bacillota</taxon>
        <taxon>Bacilli</taxon>
        <taxon>Bacillales</taxon>
        <taxon>Bacillaceae</taxon>
        <taxon>Halolactibacillus</taxon>
    </lineage>
</organism>
<keyword evidence="4" id="KW-1185">Reference proteome</keyword>